<dbReference type="InterPro" id="IPR011726">
    <property type="entry name" value="KdpF"/>
</dbReference>
<evidence type="ECO:0000313" key="3">
    <source>
        <dbReference type="Proteomes" id="UP000276254"/>
    </source>
</evidence>
<keyword evidence="1" id="KW-0472">Membrane</keyword>
<dbReference type="AlphaFoldDB" id="A0A494TF41"/>
<dbReference type="KEGG" id="spha:D3Y57_08100"/>
<organism evidence="2 3">
    <name type="scientific">Sphingomonas paeninsulae</name>
    <dbReference type="NCBI Taxonomy" id="2319844"/>
    <lineage>
        <taxon>Bacteria</taxon>
        <taxon>Pseudomonadati</taxon>
        <taxon>Pseudomonadota</taxon>
        <taxon>Alphaproteobacteria</taxon>
        <taxon>Sphingomonadales</taxon>
        <taxon>Sphingomonadaceae</taxon>
        <taxon>Sphingomonas</taxon>
    </lineage>
</organism>
<dbReference type="Pfam" id="PF09604">
    <property type="entry name" value="Potass_KdpF"/>
    <property type="match status" value="1"/>
</dbReference>
<dbReference type="Proteomes" id="UP000276254">
    <property type="component" value="Chromosome"/>
</dbReference>
<dbReference type="GO" id="GO:0005886">
    <property type="term" value="C:plasma membrane"/>
    <property type="evidence" value="ECO:0007669"/>
    <property type="project" value="InterPro"/>
</dbReference>
<accession>A0A494TF41</accession>
<protein>
    <submittedName>
        <fullName evidence="2">Potassium-transporting ATPase subunit F</fullName>
    </submittedName>
</protein>
<keyword evidence="3" id="KW-1185">Reference proteome</keyword>
<evidence type="ECO:0000256" key="1">
    <source>
        <dbReference type="SAM" id="Phobius"/>
    </source>
</evidence>
<evidence type="ECO:0000313" key="2">
    <source>
        <dbReference type="EMBL" id="AYJ85944.1"/>
    </source>
</evidence>
<reference evidence="2 3" key="1">
    <citation type="submission" date="2018-09" db="EMBL/GenBank/DDBJ databases">
        <title>Sphingomonas peninsula sp. nov., isolated from fildes peninsula, Antarctic soil.</title>
        <authorList>
            <person name="Yingchao G."/>
        </authorList>
    </citation>
    <scope>NUCLEOTIDE SEQUENCE [LARGE SCALE GENOMIC DNA]</scope>
    <source>
        <strain evidence="2 3">YZ-8</strain>
    </source>
</reference>
<dbReference type="EMBL" id="CP032829">
    <property type="protein sequence ID" value="AYJ85944.1"/>
    <property type="molecule type" value="Genomic_DNA"/>
</dbReference>
<gene>
    <name evidence="2" type="ORF">D3Y57_08100</name>
</gene>
<proteinExistence type="predicted"/>
<keyword evidence="1" id="KW-1133">Transmembrane helix</keyword>
<keyword evidence="1" id="KW-0812">Transmembrane</keyword>
<sequence length="29" mass="3247">MPIDLMLGAIVAAIILFYLLAVLARPERY</sequence>
<name>A0A494TF41_SPHPE</name>
<dbReference type="RefSeq" id="WP_121155614.1">
    <property type="nucleotide sequence ID" value="NZ_CP032829.1"/>
</dbReference>
<dbReference type="GO" id="GO:0008556">
    <property type="term" value="F:P-type potassium transmembrane transporter activity"/>
    <property type="evidence" value="ECO:0007669"/>
    <property type="project" value="InterPro"/>
</dbReference>
<feature type="transmembrane region" description="Helical" evidence="1">
    <location>
        <begin position="6"/>
        <end position="24"/>
    </location>
</feature>